<evidence type="ECO:0000259" key="1">
    <source>
        <dbReference type="Pfam" id="PF00685"/>
    </source>
</evidence>
<protein>
    <recommendedName>
        <fullName evidence="1">Sulfotransferase domain-containing protein</fullName>
    </recommendedName>
</protein>
<feature type="domain" description="Sulfotransferase" evidence="1">
    <location>
        <begin position="126"/>
        <end position="184"/>
    </location>
</feature>
<dbReference type="SUPFAM" id="SSF52540">
    <property type="entry name" value="P-loop containing nucleoside triphosphate hydrolases"/>
    <property type="match status" value="1"/>
</dbReference>
<feature type="non-terminal residue" evidence="2">
    <location>
        <position position="184"/>
    </location>
</feature>
<dbReference type="Proteomes" id="UP000499080">
    <property type="component" value="Unassembled WGS sequence"/>
</dbReference>
<dbReference type="EMBL" id="BGPR01033408">
    <property type="protein sequence ID" value="GBO07317.1"/>
    <property type="molecule type" value="Genomic_DNA"/>
</dbReference>
<dbReference type="Gene3D" id="3.40.50.300">
    <property type="entry name" value="P-loop containing nucleotide triphosphate hydrolases"/>
    <property type="match status" value="1"/>
</dbReference>
<dbReference type="InterPro" id="IPR000863">
    <property type="entry name" value="Sulfotransferase_dom"/>
</dbReference>
<keyword evidence="3" id="KW-1185">Reference proteome</keyword>
<dbReference type="GO" id="GO:0008146">
    <property type="term" value="F:sulfotransferase activity"/>
    <property type="evidence" value="ECO:0007669"/>
    <property type="project" value="InterPro"/>
</dbReference>
<dbReference type="Pfam" id="PF00685">
    <property type="entry name" value="Sulfotransfer_1"/>
    <property type="match status" value="1"/>
</dbReference>
<dbReference type="OrthoDB" id="205623at2759"/>
<sequence length="184" mass="21400">MPEDEFIGDSFQPFLFGVWHWLPHMPRHCENTLRGIVKCRADSTTAAIIALRQMKLFEISSNFCTTAGSYLNQEVYATLVYRYKVSRTYRSKMTRFQMIRGIPFPNVPWFRKQNIEKTMDYVPKNGDIIITSYPKTGTNWLPYIVLQIMSKGESFPSFNDCVYNKVPVMEMTGPEAINNMKGLR</sequence>
<comment type="caution">
    <text evidence="2">The sequence shown here is derived from an EMBL/GenBank/DDBJ whole genome shotgun (WGS) entry which is preliminary data.</text>
</comment>
<reference evidence="2 3" key="1">
    <citation type="journal article" date="2019" name="Sci. Rep.">
        <title>Orb-weaving spider Araneus ventricosus genome elucidates the spidroin gene catalogue.</title>
        <authorList>
            <person name="Kono N."/>
            <person name="Nakamura H."/>
            <person name="Ohtoshi R."/>
            <person name="Moran D.A.P."/>
            <person name="Shinohara A."/>
            <person name="Yoshida Y."/>
            <person name="Fujiwara M."/>
            <person name="Mori M."/>
            <person name="Tomita M."/>
            <person name="Arakawa K."/>
        </authorList>
    </citation>
    <scope>NUCLEOTIDE SEQUENCE [LARGE SCALE GENOMIC DNA]</scope>
</reference>
<dbReference type="AlphaFoldDB" id="A0A4Y2U6V1"/>
<gene>
    <name evidence="2" type="ORF">AVEN_250695_1</name>
</gene>
<evidence type="ECO:0000313" key="2">
    <source>
        <dbReference type="EMBL" id="GBO07317.1"/>
    </source>
</evidence>
<accession>A0A4Y2U6V1</accession>
<proteinExistence type="predicted"/>
<dbReference type="InterPro" id="IPR027417">
    <property type="entry name" value="P-loop_NTPase"/>
</dbReference>
<organism evidence="2 3">
    <name type="scientific">Araneus ventricosus</name>
    <name type="common">Orbweaver spider</name>
    <name type="synonym">Epeira ventricosa</name>
    <dbReference type="NCBI Taxonomy" id="182803"/>
    <lineage>
        <taxon>Eukaryota</taxon>
        <taxon>Metazoa</taxon>
        <taxon>Ecdysozoa</taxon>
        <taxon>Arthropoda</taxon>
        <taxon>Chelicerata</taxon>
        <taxon>Arachnida</taxon>
        <taxon>Araneae</taxon>
        <taxon>Araneomorphae</taxon>
        <taxon>Entelegynae</taxon>
        <taxon>Araneoidea</taxon>
        <taxon>Araneidae</taxon>
        <taxon>Araneus</taxon>
    </lineage>
</organism>
<name>A0A4Y2U6V1_ARAVE</name>
<evidence type="ECO:0000313" key="3">
    <source>
        <dbReference type="Proteomes" id="UP000499080"/>
    </source>
</evidence>